<dbReference type="PANTHER" id="PTHR30319">
    <property type="entry name" value="PHENYLACETIC ACID REGULATOR-RELATED TRANSCRIPTIONAL REPRESSOR"/>
    <property type="match status" value="1"/>
</dbReference>
<proteinExistence type="predicted"/>
<dbReference type="PIRSF" id="PIRSF020623">
    <property type="entry name" value="PaaX"/>
    <property type="match status" value="1"/>
</dbReference>
<dbReference type="InterPro" id="IPR036388">
    <property type="entry name" value="WH-like_DNA-bd_sf"/>
</dbReference>
<dbReference type="PANTHER" id="PTHR30319:SF1">
    <property type="entry name" value="TRANSCRIPTIONAL REPRESSOR PAAX"/>
    <property type="match status" value="1"/>
</dbReference>
<evidence type="ECO:0000259" key="1">
    <source>
        <dbReference type="Pfam" id="PF07848"/>
    </source>
</evidence>
<dbReference type="Gene3D" id="1.20.58.1460">
    <property type="match status" value="1"/>
</dbReference>
<dbReference type="Gene3D" id="1.10.10.10">
    <property type="entry name" value="Winged helix-like DNA-binding domain superfamily/Winged helix DNA-binding domain"/>
    <property type="match status" value="1"/>
</dbReference>
<dbReference type="InterPro" id="IPR012906">
    <property type="entry name" value="PaaX-like_N"/>
</dbReference>
<dbReference type="OrthoDB" id="2270427at2"/>
<dbReference type="AlphaFoldDB" id="A0A506U756"/>
<gene>
    <name evidence="3" type="ORF">FJU08_15810</name>
</gene>
<dbReference type="SUPFAM" id="SSF46785">
    <property type="entry name" value="Winged helix' DNA-binding domain"/>
    <property type="match status" value="1"/>
</dbReference>
<name>A0A506U756_9HYPH</name>
<dbReference type="Pfam" id="PF07848">
    <property type="entry name" value="PaaX"/>
    <property type="match status" value="1"/>
</dbReference>
<evidence type="ECO:0000259" key="2">
    <source>
        <dbReference type="Pfam" id="PF08223"/>
    </source>
</evidence>
<reference evidence="3 4" key="1">
    <citation type="submission" date="2019-06" db="EMBL/GenBank/DDBJ databases">
        <authorList>
            <person name="Li M."/>
        </authorList>
    </citation>
    <scope>NUCLEOTIDE SEQUENCE [LARGE SCALE GENOMIC DNA]</scope>
    <source>
        <strain evidence="3 4">BGMRC2036</strain>
    </source>
</reference>
<sequence length="272" mass="29064">MAIPRATAFIVTLYGDVAVPRGGRLWMGTLIETCADHGISESLVRTAVSRLVESGRLEGERQGRKSYYRLAAAARQEFLHAAAILYDPAPAPDGFLVALGFGDAPLSDDWVGIGADVALAPNRSDIERPQGAILAAEALAGGEALVAAARRYWPLDEVSERYTNFVDRFAPVAAALADGFRPAGPVALALRLRLVHLYRFAALLDPRLPANALPPDFCGGAARRLFVRLYLALSPAADGHVGAHFMDDAGAVPAETAATLRRLSLLKRESLR</sequence>
<evidence type="ECO:0000313" key="4">
    <source>
        <dbReference type="Proteomes" id="UP000318801"/>
    </source>
</evidence>
<comment type="caution">
    <text evidence="3">The sequence shown here is derived from an EMBL/GenBank/DDBJ whole genome shotgun (WGS) entry which is preliminary data.</text>
</comment>
<dbReference type="InterPro" id="IPR036390">
    <property type="entry name" value="WH_DNA-bd_sf"/>
</dbReference>
<feature type="domain" description="Transcriptional repressor PaaX-like N-terminal" evidence="1">
    <location>
        <begin position="5"/>
        <end position="73"/>
    </location>
</feature>
<feature type="domain" description="Transcriptional repressor PaaX-like C-terminal" evidence="2">
    <location>
        <begin position="153"/>
        <end position="241"/>
    </location>
</feature>
<dbReference type="EMBL" id="VHLG01000011">
    <property type="protein sequence ID" value="TPW28931.1"/>
    <property type="molecule type" value="Genomic_DNA"/>
</dbReference>
<dbReference type="Pfam" id="PF08223">
    <property type="entry name" value="PaaX_C"/>
    <property type="match status" value="1"/>
</dbReference>
<organism evidence="3 4">
    <name type="scientific">Martelella alba</name>
    <dbReference type="NCBI Taxonomy" id="2590451"/>
    <lineage>
        <taxon>Bacteria</taxon>
        <taxon>Pseudomonadati</taxon>
        <taxon>Pseudomonadota</taxon>
        <taxon>Alphaproteobacteria</taxon>
        <taxon>Hyphomicrobiales</taxon>
        <taxon>Aurantimonadaceae</taxon>
        <taxon>Martelella</taxon>
    </lineage>
</organism>
<protein>
    <submittedName>
        <fullName evidence="3">ArsR family transcriptional regulator</fullName>
    </submittedName>
</protein>
<dbReference type="InterPro" id="IPR011965">
    <property type="entry name" value="PaaX_trns_reg"/>
</dbReference>
<accession>A0A506U756</accession>
<evidence type="ECO:0000313" key="3">
    <source>
        <dbReference type="EMBL" id="TPW28931.1"/>
    </source>
</evidence>
<dbReference type="Proteomes" id="UP000318801">
    <property type="component" value="Unassembled WGS sequence"/>
</dbReference>
<dbReference type="InterPro" id="IPR013225">
    <property type="entry name" value="PaaX_C"/>
</dbReference>
<keyword evidence="4" id="KW-1185">Reference proteome</keyword>
<dbReference type="GO" id="GO:0006351">
    <property type="term" value="P:DNA-templated transcription"/>
    <property type="evidence" value="ECO:0007669"/>
    <property type="project" value="InterPro"/>
</dbReference>